<comment type="caution">
    <text evidence="2">The sequence shown here is derived from an EMBL/GenBank/DDBJ whole genome shotgun (WGS) entry which is preliminary data.</text>
</comment>
<name>A0ABS5A8Z2_9PSEU</name>
<accession>A0ABS5A8Z2</accession>
<dbReference type="GO" id="GO:0003985">
    <property type="term" value="F:acetyl-CoA C-acetyltransferase activity"/>
    <property type="evidence" value="ECO:0007669"/>
    <property type="project" value="UniProtKB-EC"/>
</dbReference>
<protein>
    <submittedName>
        <fullName evidence="2">Acetyl-CoA C-acetyltransferase</fullName>
        <ecNumber evidence="2">2.3.1.9</ecNumber>
    </submittedName>
</protein>
<dbReference type="PIRSF" id="PIRSF000429">
    <property type="entry name" value="Ac-CoA_Ac_transf"/>
    <property type="match status" value="1"/>
</dbReference>
<dbReference type="InterPro" id="IPR016039">
    <property type="entry name" value="Thiolase-like"/>
</dbReference>
<dbReference type="SUPFAM" id="SSF53901">
    <property type="entry name" value="Thiolase-like"/>
    <property type="match status" value="1"/>
</dbReference>
<dbReference type="Proteomes" id="UP001519363">
    <property type="component" value="Unassembled WGS sequence"/>
</dbReference>
<keyword evidence="3" id="KW-1185">Reference proteome</keyword>
<keyword evidence="2" id="KW-0808">Transferase</keyword>
<keyword evidence="2" id="KW-0012">Acyltransferase</keyword>
<dbReference type="Pfam" id="PF22691">
    <property type="entry name" value="Thiolase_C_1"/>
    <property type="match status" value="1"/>
</dbReference>
<dbReference type="CDD" id="cd00829">
    <property type="entry name" value="SCP-x_thiolase"/>
    <property type="match status" value="1"/>
</dbReference>
<dbReference type="Gene3D" id="3.40.47.10">
    <property type="match status" value="1"/>
</dbReference>
<dbReference type="InterPro" id="IPR055140">
    <property type="entry name" value="Thiolase_C_2"/>
</dbReference>
<gene>
    <name evidence="2" type="ORF">JOF53_001940</name>
</gene>
<dbReference type="EMBL" id="JAGIOO010000001">
    <property type="protein sequence ID" value="MBP2473068.1"/>
    <property type="molecule type" value="Genomic_DNA"/>
</dbReference>
<dbReference type="PANTHER" id="PTHR42870">
    <property type="entry name" value="ACETYL-COA C-ACETYLTRANSFERASE"/>
    <property type="match status" value="1"/>
</dbReference>
<sequence length="388" mass="40718">MTALPTAVLGTGQTHHRAKRLDVSMAGLCREAIDRALADAGLTMAEVDAVVLGKAPDLFEGVMMPELHLADALGANGKPLLRVHTAGSVGGSTAIVAASLVQAGIHKRVLAVAFEKQSESNAMWALSVPTPFVMPVHAGAGGYFAPHVRAYIRRAGAPGHIGALVAVKDRRNGALNPHAHLRQPDITLESVQASAMLWDPIRYDETCPSSDGAAAVVLGDETAARQAPGAVAWVHATAMRTEPTFYAGRDQVNPRAGQDAARALWREAGITDPLRQVDVAEIYVPFSWFEPMWLENLGFAETGQGWKLTEAGETEIGGRLPVNPSGGVLSTNPIGASGLLRFAEAARQVMGRAGAHQVDGARTALGHAYGGGSQFFALWVVGKDMPGG</sequence>
<evidence type="ECO:0000313" key="2">
    <source>
        <dbReference type="EMBL" id="MBP2473068.1"/>
    </source>
</evidence>
<dbReference type="PANTHER" id="PTHR42870:SF1">
    <property type="entry name" value="NON-SPECIFIC LIPID-TRANSFER PROTEIN-LIKE 2"/>
    <property type="match status" value="1"/>
</dbReference>
<dbReference type="RefSeq" id="WP_086781624.1">
    <property type="nucleotide sequence ID" value="NZ_JAGIOO010000001.1"/>
</dbReference>
<organism evidence="2 3">
    <name type="scientific">Crossiella equi</name>
    <dbReference type="NCBI Taxonomy" id="130796"/>
    <lineage>
        <taxon>Bacteria</taxon>
        <taxon>Bacillati</taxon>
        <taxon>Actinomycetota</taxon>
        <taxon>Actinomycetes</taxon>
        <taxon>Pseudonocardiales</taxon>
        <taxon>Pseudonocardiaceae</taxon>
        <taxon>Crossiella</taxon>
    </lineage>
</organism>
<dbReference type="InterPro" id="IPR002155">
    <property type="entry name" value="Thiolase"/>
</dbReference>
<evidence type="ECO:0000259" key="1">
    <source>
        <dbReference type="Pfam" id="PF22691"/>
    </source>
</evidence>
<dbReference type="EC" id="2.3.1.9" evidence="2"/>
<dbReference type="NCBIfam" id="NF006180">
    <property type="entry name" value="PRK08313.1"/>
    <property type="match status" value="1"/>
</dbReference>
<reference evidence="2 3" key="1">
    <citation type="submission" date="2021-03" db="EMBL/GenBank/DDBJ databases">
        <title>Sequencing the genomes of 1000 actinobacteria strains.</title>
        <authorList>
            <person name="Klenk H.-P."/>
        </authorList>
    </citation>
    <scope>NUCLEOTIDE SEQUENCE [LARGE SCALE GENOMIC DNA]</scope>
    <source>
        <strain evidence="2 3">DSM 44580</strain>
    </source>
</reference>
<feature type="domain" description="Thiolase C-terminal" evidence="1">
    <location>
        <begin position="254"/>
        <end position="374"/>
    </location>
</feature>
<proteinExistence type="predicted"/>
<evidence type="ECO:0000313" key="3">
    <source>
        <dbReference type="Proteomes" id="UP001519363"/>
    </source>
</evidence>